<proteinExistence type="inferred from homology"/>
<dbReference type="SMART" id="SM00028">
    <property type="entry name" value="TPR"/>
    <property type="match status" value="4"/>
</dbReference>
<gene>
    <name evidence="7" type="ORF">GCM10023151_10670</name>
</gene>
<dbReference type="RefSeq" id="WP_345292169.1">
    <property type="nucleotide sequence ID" value="NZ_BAABFV010000001.1"/>
</dbReference>
<protein>
    <recommendedName>
        <fullName evidence="9">Tetratricopeptide repeat protein</fullName>
    </recommendedName>
</protein>
<comment type="similarity">
    <text evidence="5">Belongs to the Rap family.</text>
</comment>
<keyword evidence="8" id="KW-1185">Reference proteome</keyword>
<evidence type="ECO:0008006" key="9">
    <source>
        <dbReference type="Google" id="ProtNLM"/>
    </source>
</evidence>
<dbReference type="Gene3D" id="1.25.40.10">
    <property type="entry name" value="Tetratricopeptide repeat domain"/>
    <property type="match status" value="2"/>
</dbReference>
<evidence type="ECO:0000256" key="3">
    <source>
        <dbReference type="ARBA" id="ARBA00022737"/>
    </source>
</evidence>
<keyword evidence="2" id="KW-0963">Cytoplasm</keyword>
<comment type="subcellular location">
    <subcellularLocation>
        <location evidence="1">Cytoplasm</location>
    </subcellularLocation>
</comment>
<comment type="caution">
    <text evidence="7">The sequence shown here is derived from an EMBL/GenBank/DDBJ whole genome shotgun (WGS) entry which is preliminary data.</text>
</comment>
<reference evidence="8" key="1">
    <citation type="journal article" date="2019" name="Int. J. Syst. Evol. Microbiol.">
        <title>The Global Catalogue of Microorganisms (GCM) 10K type strain sequencing project: providing services to taxonomists for standard genome sequencing and annotation.</title>
        <authorList>
            <consortium name="The Broad Institute Genomics Platform"/>
            <consortium name="The Broad Institute Genome Sequencing Center for Infectious Disease"/>
            <person name="Wu L."/>
            <person name="Ma J."/>
        </authorList>
    </citation>
    <scope>NUCLEOTIDE SEQUENCE [LARGE SCALE GENOMIC DNA]</scope>
    <source>
        <strain evidence="8">JCM 17728</strain>
    </source>
</reference>
<evidence type="ECO:0000313" key="8">
    <source>
        <dbReference type="Proteomes" id="UP001501011"/>
    </source>
</evidence>
<dbReference type="EMBL" id="BAABFV010000001">
    <property type="protein sequence ID" value="GAA4359628.1"/>
    <property type="molecule type" value="Genomic_DNA"/>
</dbReference>
<name>A0ABP8IIJ9_9GAMM</name>
<dbReference type="Pfam" id="PF13424">
    <property type="entry name" value="TPR_12"/>
    <property type="match status" value="1"/>
</dbReference>
<evidence type="ECO:0000256" key="5">
    <source>
        <dbReference type="ARBA" id="ARBA00038253"/>
    </source>
</evidence>
<dbReference type="PANTHER" id="PTHR46630:SF1">
    <property type="entry name" value="TETRATRICOPEPTIDE REPEAT PROTEIN 29"/>
    <property type="match status" value="1"/>
</dbReference>
<dbReference type="InterPro" id="IPR019734">
    <property type="entry name" value="TPR_rpt"/>
</dbReference>
<feature type="repeat" description="TPR" evidence="6">
    <location>
        <begin position="259"/>
        <end position="292"/>
    </location>
</feature>
<dbReference type="InterPro" id="IPR011990">
    <property type="entry name" value="TPR-like_helical_dom_sf"/>
</dbReference>
<accession>A0ABP8IIJ9</accession>
<evidence type="ECO:0000313" key="7">
    <source>
        <dbReference type="EMBL" id="GAA4359628.1"/>
    </source>
</evidence>
<organism evidence="7 8">
    <name type="scientific">Kangiella marina</name>
    <dbReference type="NCBI Taxonomy" id="1079178"/>
    <lineage>
        <taxon>Bacteria</taxon>
        <taxon>Pseudomonadati</taxon>
        <taxon>Pseudomonadota</taxon>
        <taxon>Gammaproteobacteria</taxon>
        <taxon>Kangiellales</taxon>
        <taxon>Kangiellaceae</taxon>
        <taxon>Kangiella</taxon>
    </lineage>
</organism>
<evidence type="ECO:0000256" key="1">
    <source>
        <dbReference type="ARBA" id="ARBA00004496"/>
    </source>
</evidence>
<sequence length="361" mass="41464">MNVKKLISGIALCLLTKSLVGADYYNDLKAIESQRIKDLSGTKQSLQEISKYKSEFSDSEKHLYWLLMAHSATMESDFAEAERLLLKIINSDADIDYKGRAHSIFAAVSQLQGKYVRSYMHFDKALGLIPKMQDEEYKANVLQNAVSFYNDSGMVDYAMDYARRLLQLSIKTKDLAKQCQSHYEMAFIEISAEEYALAGNRLNQAYEVCRKANEGLFILHLPNLEADIAMSRKEFTKAKRLLEKSYIDVKKYGWPVLTSLTEIRLANLYFETGRYDKAEKFASKAFSVSEDAGDVKRMRNATQILAKTHSKLKNKDKAIEYYQLYMELEKKINTASRQRKLAYDQARQELRAEALAKLESQ</sequence>
<keyword evidence="4 6" id="KW-0802">TPR repeat</keyword>
<dbReference type="SUPFAM" id="SSF48452">
    <property type="entry name" value="TPR-like"/>
    <property type="match status" value="2"/>
</dbReference>
<dbReference type="Proteomes" id="UP001501011">
    <property type="component" value="Unassembled WGS sequence"/>
</dbReference>
<dbReference type="PANTHER" id="PTHR46630">
    <property type="entry name" value="TETRATRICOPEPTIDE REPEAT PROTEIN 29"/>
    <property type="match status" value="1"/>
</dbReference>
<keyword evidence="3" id="KW-0677">Repeat</keyword>
<evidence type="ECO:0000256" key="4">
    <source>
        <dbReference type="ARBA" id="ARBA00022803"/>
    </source>
</evidence>
<dbReference type="InterPro" id="IPR051476">
    <property type="entry name" value="Bac_ResReg_Asp_Phosphatase"/>
</dbReference>
<dbReference type="PROSITE" id="PS50005">
    <property type="entry name" value="TPR"/>
    <property type="match status" value="1"/>
</dbReference>
<evidence type="ECO:0000256" key="2">
    <source>
        <dbReference type="ARBA" id="ARBA00022490"/>
    </source>
</evidence>
<evidence type="ECO:0000256" key="6">
    <source>
        <dbReference type="PROSITE-ProRule" id="PRU00339"/>
    </source>
</evidence>